<dbReference type="InterPro" id="IPR004027">
    <property type="entry name" value="SEC_C_motif"/>
</dbReference>
<dbReference type="Gene3D" id="3.10.450.50">
    <property type="match status" value="1"/>
</dbReference>
<protein>
    <submittedName>
        <fullName evidence="1">YecA family protein</fullName>
    </submittedName>
</protein>
<dbReference type="Pfam" id="PF02810">
    <property type="entry name" value="SEC-C"/>
    <property type="match status" value="1"/>
</dbReference>
<reference evidence="2" key="1">
    <citation type="journal article" date="2019" name="Int. J. Syst. Evol. Microbiol.">
        <title>The Global Catalogue of Microorganisms (GCM) 10K type strain sequencing project: providing services to taxonomists for standard genome sequencing and annotation.</title>
        <authorList>
            <consortium name="The Broad Institute Genomics Platform"/>
            <consortium name="The Broad Institute Genome Sequencing Center for Infectious Disease"/>
            <person name="Wu L."/>
            <person name="Ma J."/>
        </authorList>
    </citation>
    <scope>NUCLEOTIDE SEQUENCE [LARGE SCALE GENOMIC DNA]</scope>
    <source>
        <strain evidence="2">CGMCC 4.7093</strain>
    </source>
</reference>
<organism evidence="1 2">
    <name type="scientific">Actinomycetospora atypica</name>
    <dbReference type="NCBI Taxonomy" id="1290095"/>
    <lineage>
        <taxon>Bacteria</taxon>
        <taxon>Bacillati</taxon>
        <taxon>Actinomycetota</taxon>
        <taxon>Actinomycetes</taxon>
        <taxon>Pseudonocardiales</taxon>
        <taxon>Pseudonocardiaceae</taxon>
        <taxon>Actinomycetospora</taxon>
    </lineage>
</organism>
<sequence length="302" mass="33514">MTTDDLDAYGADVVRVRNPRPVLDELIAAVDEDRIADPEDVPYALSLAASAAARLRDEARALDLSRRAVDAARGGREEYLVRGEYADLLLRFGHDEEGITTLRKLRQQLTRDPLADGYVIEPLLENGRETLAQEWLTAALETAVDIAERADPDTDEAEDAWEIVDSLASRRVRVRRGLGLQPDEADLRAEELLAAHDAEPDMVFWPQAAFATLVEKAPDLVEMTWDEHRAAIERELQQDDQLLVEVATPQLLEATLAGDETVAGEPGPALEWPPGRNEPCWCGSQVKYKKCCLPRGRSVVES</sequence>
<accession>A0ABV9YHL8</accession>
<gene>
    <name evidence="1" type="ORF">ACFPBZ_02650</name>
</gene>
<evidence type="ECO:0000313" key="2">
    <source>
        <dbReference type="Proteomes" id="UP001595947"/>
    </source>
</evidence>
<comment type="caution">
    <text evidence="1">The sequence shown here is derived from an EMBL/GenBank/DDBJ whole genome shotgun (WGS) entry which is preliminary data.</text>
</comment>
<dbReference type="SUPFAM" id="SSF103642">
    <property type="entry name" value="Sec-C motif"/>
    <property type="match status" value="1"/>
</dbReference>
<proteinExistence type="predicted"/>
<evidence type="ECO:0000313" key="1">
    <source>
        <dbReference type="EMBL" id="MFC5061092.1"/>
    </source>
</evidence>
<name>A0ABV9YHL8_9PSEU</name>
<dbReference type="EMBL" id="JBHSIV010000002">
    <property type="protein sequence ID" value="MFC5061092.1"/>
    <property type="molecule type" value="Genomic_DNA"/>
</dbReference>
<dbReference type="RefSeq" id="WP_378034447.1">
    <property type="nucleotide sequence ID" value="NZ_JBHSIV010000002.1"/>
</dbReference>
<dbReference type="Proteomes" id="UP001595947">
    <property type="component" value="Unassembled WGS sequence"/>
</dbReference>
<keyword evidence="2" id="KW-1185">Reference proteome</keyword>